<dbReference type="SMART" id="SM00422">
    <property type="entry name" value="HTH_MERR"/>
    <property type="match status" value="1"/>
</dbReference>
<dbReference type="CDD" id="cd01109">
    <property type="entry name" value="HTH_YyaN"/>
    <property type="match status" value="1"/>
</dbReference>
<dbReference type="InterPro" id="IPR009061">
    <property type="entry name" value="DNA-bd_dom_put_sf"/>
</dbReference>
<dbReference type="PROSITE" id="PS50937">
    <property type="entry name" value="HTH_MERR_2"/>
    <property type="match status" value="1"/>
</dbReference>
<protein>
    <submittedName>
        <fullName evidence="4">MerR family transcriptional regulator</fullName>
    </submittedName>
</protein>
<feature type="coiled-coil region" evidence="2">
    <location>
        <begin position="84"/>
        <end position="118"/>
    </location>
</feature>
<dbReference type="InterPro" id="IPR047057">
    <property type="entry name" value="MerR_fam"/>
</dbReference>
<evidence type="ECO:0000256" key="2">
    <source>
        <dbReference type="SAM" id="Coils"/>
    </source>
</evidence>
<dbReference type="EMBL" id="JBHSAY010000008">
    <property type="protein sequence ID" value="MFC4132013.1"/>
    <property type="molecule type" value="Genomic_DNA"/>
</dbReference>
<dbReference type="PANTHER" id="PTHR30204:SF98">
    <property type="entry name" value="HTH-TYPE TRANSCRIPTIONAL REGULATOR ADHR"/>
    <property type="match status" value="1"/>
</dbReference>
<evidence type="ECO:0000256" key="1">
    <source>
        <dbReference type="ARBA" id="ARBA00023125"/>
    </source>
</evidence>
<comment type="caution">
    <text evidence="4">The sequence shown here is derived from an EMBL/GenBank/DDBJ whole genome shotgun (WGS) entry which is preliminary data.</text>
</comment>
<dbReference type="InterPro" id="IPR000551">
    <property type="entry name" value="MerR-type_HTH_dom"/>
</dbReference>
<keyword evidence="5" id="KW-1185">Reference proteome</keyword>
<evidence type="ECO:0000313" key="5">
    <source>
        <dbReference type="Proteomes" id="UP001595816"/>
    </source>
</evidence>
<dbReference type="Gene3D" id="1.10.1660.10">
    <property type="match status" value="1"/>
</dbReference>
<sequence>MSAYTPAEAVELTGFSIHTLRYYERIGLLGDVSRTSGGRRVFSDDDLGWLDVLRCLRDTGMPISQLRRYCDLARVGDGTLVERLSLLEEHSREVEERMDLLRRQYEHLQEKIAWYRGQGEPKPGSTG</sequence>
<organism evidence="4 5">
    <name type="scientific">Hamadaea flava</name>
    <dbReference type="NCBI Taxonomy" id="1742688"/>
    <lineage>
        <taxon>Bacteria</taxon>
        <taxon>Bacillati</taxon>
        <taxon>Actinomycetota</taxon>
        <taxon>Actinomycetes</taxon>
        <taxon>Micromonosporales</taxon>
        <taxon>Micromonosporaceae</taxon>
        <taxon>Hamadaea</taxon>
    </lineage>
</organism>
<evidence type="ECO:0000313" key="4">
    <source>
        <dbReference type="EMBL" id="MFC4132013.1"/>
    </source>
</evidence>
<gene>
    <name evidence="4" type="ORF">ACFOZ4_15490</name>
</gene>
<dbReference type="Pfam" id="PF13411">
    <property type="entry name" value="MerR_1"/>
    <property type="match status" value="1"/>
</dbReference>
<keyword evidence="2" id="KW-0175">Coiled coil</keyword>
<dbReference type="SUPFAM" id="SSF46955">
    <property type="entry name" value="Putative DNA-binding domain"/>
    <property type="match status" value="1"/>
</dbReference>
<evidence type="ECO:0000259" key="3">
    <source>
        <dbReference type="PROSITE" id="PS50937"/>
    </source>
</evidence>
<reference evidence="5" key="1">
    <citation type="journal article" date="2019" name="Int. J. Syst. Evol. Microbiol.">
        <title>The Global Catalogue of Microorganisms (GCM) 10K type strain sequencing project: providing services to taxonomists for standard genome sequencing and annotation.</title>
        <authorList>
            <consortium name="The Broad Institute Genomics Platform"/>
            <consortium name="The Broad Institute Genome Sequencing Center for Infectious Disease"/>
            <person name="Wu L."/>
            <person name="Ma J."/>
        </authorList>
    </citation>
    <scope>NUCLEOTIDE SEQUENCE [LARGE SCALE GENOMIC DNA]</scope>
    <source>
        <strain evidence="5">CGMCC 4.7289</strain>
    </source>
</reference>
<keyword evidence="1" id="KW-0238">DNA-binding</keyword>
<dbReference type="PANTHER" id="PTHR30204">
    <property type="entry name" value="REDOX-CYCLING DRUG-SENSING TRANSCRIPTIONAL ACTIVATOR SOXR"/>
    <property type="match status" value="1"/>
</dbReference>
<dbReference type="RefSeq" id="WP_253749819.1">
    <property type="nucleotide sequence ID" value="NZ_JAMZDZ010000001.1"/>
</dbReference>
<name>A0ABV8LN80_9ACTN</name>
<proteinExistence type="predicted"/>
<feature type="domain" description="HTH merR-type" evidence="3">
    <location>
        <begin position="3"/>
        <end position="72"/>
    </location>
</feature>
<accession>A0ABV8LN80</accession>
<dbReference type="Proteomes" id="UP001595816">
    <property type="component" value="Unassembled WGS sequence"/>
</dbReference>